<dbReference type="HOGENOM" id="CLU_1261765_0_0_1"/>
<name>F4RC21_MELLP</name>
<dbReference type="Proteomes" id="UP000001072">
    <property type="component" value="Unassembled WGS sequence"/>
</dbReference>
<sequence>MYWHPFAPPLIWTRADRLTTHDRDRSLPVQEGVDWKTKVMTCHSKKKSRSNDGEKSDSSHSGLPYADEWLLDYDDWSIYYDVFVSAVSKSPVITKRAIAHKTDVERVFGEMGWLTALKYDMRIREFALVEGGEQDGWDPSTRKLPAKKAFEKGFQQKEKPYQKWGKCGDDNPVVSGSGSLYQKEKFKFKNGYTGNNFDPKFAEKKAAAAEAAKNNSSNK</sequence>
<proteinExistence type="predicted"/>
<evidence type="ECO:0000313" key="2">
    <source>
        <dbReference type="Proteomes" id="UP000001072"/>
    </source>
</evidence>
<dbReference type="KEGG" id="mlr:MELLADRAFT_103659"/>
<protein>
    <submittedName>
        <fullName evidence="1">Uncharacterized protein</fullName>
    </submittedName>
</protein>
<dbReference type="InParanoid" id="F4RC21"/>
<accession>F4RC21</accession>
<organism evidence="2">
    <name type="scientific">Melampsora larici-populina (strain 98AG31 / pathotype 3-4-7)</name>
    <name type="common">Poplar leaf rust fungus</name>
    <dbReference type="NCBI Taxonomy" id="747676"/>
    <lineage>
        <taxon>Eukaryota</taxon>
        <taxon>Fungi</taxon>
        <taxon>Dikarya</taxon>
        <taxon>Basidiomycota</taxon>
        <taxon>Pucciniomycotina</taxon>
        <taxon>Pucciniomycetes</taxon>
        <taxon>Pucciniales</taxon>
        <taxon>Melampsoraceae</taxon>
        <taxon>Melampsora</taxon>
    </lineage>
</organism>
<keyword evidence="2" id="KW-1185">Reference proteome</keyword>
<dbReference type="GeneID" id="18922039"/>
<reference evidence="2" key="1">
    <citation type="journal article" date="2011" name="Proc. Natl. Acad. Sci. U.S.A.">
        <title>Obligate biotrophy features unraveled by the genomic analysis of rust fungi.</title>
        <authorList>
            <person name="Duplessis S."/>
            <person name="Cuomo C.A."/>
            <person name="Lin Y.-C."/>
            <person name="Aerts A."/>
            <person name="Tisserant E."/>
            <person name="Veneault-Fourrey C."/>
            <person name="Joly D.L."/>
            <person name="Hacquard S."/>
            <person name="Amselem J."/>
            <person name="Cantarel B.L."/>
            <person name="Chiu R."/>
            <person name="Coutinho P.M."/>
            <person name="Feau N."/>
            <person name="Field M."/>
            <person name="Frey P."/>
            <person name="Gelhaye E."/>
            <person name="Goldberg J."/>
            <person name="Grabherr M.G."/>
            <person name="Kodira C.D."/>
            <person name="Kohler A."/>
            <person name="Kuees U."/>
            <person name="Lindquist E.A."/>
            <person name="Lucas S.M."/>
            <person name="Mago R."/>
            <person name="Mauceli E."/>
            <person name="Morin E."/>
            <person name="Murat C."/>
            <person name="Pangilinan J.L."/>
            <person name="Park R."/>
            <person name="Pearson M."/>
            <person name="Quesneville H."/>
            <person name="Rouhier N."/>
            <person name="Sakthikumar S."/>
            <person name="Salamov A.A."/>
            <person name="Schmutz J."/>
            <person name="Selles B."/>
            <person name="Shapiro H."/>
            <person name="Tanguay P."/>
            <person name="Tuskan G.A."/>
            <person name="Henrissat B."/>
            <person name="Van de Peer Y."/>
            <person name="Rouze P."/>
            <person name="Ellis J.G."/>
            <person name="Dodds P.N."/>
            <person name="Schein J.E."/>
            <person name="Zhong S."/>
            <person name="Hamelin R.C."/>
            <person name="Grigoriev I.V."/>
            <person name="Szabo L.J."/>
            <person name="Martin F."/>
        </authorList>
    </citation>
    <scope>NUCLEOTIDE SEQUENCE [LARGE SCALE GENOMIC DNA]</scope>
    <source>
        <strain evidence="2">98AG31 / pathotype 3-4-7</strain>
    </source>
</reference>
<dbReference type="RefSeq" id="XP_007406541.1">
    <property type="nucleotide sequence ID" value="XM_007406479.1"/>
</dbReference>
<dbReference type="VEuPathDB" id="FungiDB:MELLADRAFT_103659"/>
<gene>
    <name evidence="1" type="ORF">MELLADRAFT_103659</name>
</gene>
<dbReference type="EMBL" id="GL883095">
    <property type="protein sequence ID" value="EGG10240.1"/>
    <property type="molecule type" value="Genomic_DNA"/>
</dbReference>
<dbReference type="AlphaFoldDB" id="F4RC21"/>
<evidence type="ECO:0000313" key="1">
    <source>
        <dbReference type="EMBL" id="EGG10240.1"/>
    </source>
</evidence>